<protein>
    <submittedName>
        <fullName evidence="1">Antitoxin PrlF</fullName>
    </submittedName>
</protein>
<dbReference type="GO" id="GO:0097351">
    <property type="term" value="F:toxin sequestering activity"/>
    <property type="evidence" value="ECO:0007669"/>
    <property type="project" value="InterPro"/>
</dbReference>
<dbReference type="RefSeq" id="WP_027957950.1">
    <property type="nucleotide sequence ID" value="NZ_CBDIPO010000001.1"/>
</dbReference>
<proteinExistence type="predicted"/>
<dbReference type="GO" id="GO:0003700">
    <property type="term" value="F:DNA-binding transcription factor activity"/>
    <property type="evidence" value="ECO:0007669"/>
    <property type="project" value="InterPro"/>
</dbReference>
<keyword evidence="2" id="KW-1185">Reference proteome</keyword>
<dbReference type="AlphaFoldDB" id="A0AAP9NRU7"/>
<accession>A0AAP9NRU7</accession>
<dbReference type="GO" id="GO:0001558">
    <property type="term" value="P:regulation of cell growth"/>
    <property type="evidence" value="ECO:0007669"/>
    <property type="project" value="InterPro"/>
</dbReference>
<organism evidence="1 2">
    <name type="scientific">Vreelandella titanicae</name>
    <dbReference type="NCBI Taxonomy" id="664683"/>
    <lineage>
        <taxon>Bacteria</taxon>
        <taxon>Pseudomonadati</taxon>
        <taxon>Pseudomonadota</taxon>
        <taxon>Gammaproteobacteria</taxon>
        <taxon>Oceanospirillales</taxon>
        <taxon>Halomonadaceae</taxon>
        <taxon>Vreelandella</taxon>
    </lineage>
</organism>
<dbReference type="EMBL" id="CP054580">
    <property type="protein sequence ID" value="QKS25957.1"/>
    <property type="molecule type" value="Genomic_DNA"/>
</dbReference>
<dbReference type="Pfam" id="PF15937">
    <property type="entry name" value="PrlF_antitoxin"/>
    <property type="match status" value="1"/>
</dbReference>
<reference evidence="1 2" key="1">
    <citation type="submission" date="2019-12" db="EMBL/GenBank/DDBJ databases">
        <title>Genome sequencing and assembly of endphytes of Porphyra tenera.</title>
        <authorList>
            <person name="Park J.M."/>
            <person name="Shin R."/>
            <person name="Jo S.H."/>
        </authorList>
    </citation>
    <scope>NUCLEOTIDE SEQUENCE [LARGE SCALE GENOMIC DNA]</scope>
    <source>
        <strain evidence="1 2">GPM3</strain>
    </source>
</reference>
<gene>
    <name evidence="1" type="ORF">FX987_03754</name>
</gene>
<sequence>MSTPIADHSTLTDRYQTTVPASIRRALKLKRRDRIHYSVRSNGEVVFSRASNETKHGPVMVNFLNFLERDLLVYPESICPVTAGSFVEVECLIAGMEADLEEVLEENDDE</sequence>
<dbReference type="InterPro" id="IPR031848">
    <property type="entry name" value="PrlF_antitoxin"/>
</dbReference>
<evidence type="ECO:0000313" key="1">
    <source>
        <dbReference type="EMBL" id="QKS25957.1"/>
    </source>
</evidence>
<name>A0AAP9NRU7_9GAMM</name>
<dbReference type="Gene3D" id="2.10.260.10">
    <property type="match status" value="1"/>
</dbReference>
<evidence type="ECO:0000313" key="2">
    <source>
        <dbReference type="Proteomes" id="UP000509761"/>
    </source>
</evidence>
<dbReference type="InterPro" id="IPR037914">
    <property type="entry name" value="SpoVT-AbrB_sf"/>
</dbReference>
<dbReference type="Proteomes" id="UP000509761">
    <property type="component" value="Chromosome"/>
</dbReference>
<dbReference type="SUPFAM" id="SSF89447">
    <property type="entry name" value="AbrB/MazE/MraZ-like"/>
    <property type="match status" value="1"/>
</dbReference>